<dbReference type="RefSeq" id="WP_353399608.1">
    <property type="nucleotide sequence ID" value="NZ_BAABWU010000007.1"/>
</dbReference>
<comment type="caution">
    <text evidence="1">The sequence shown here is derived from an EMBL/GenBank/DDBJ whole genome shotgun (WGS) entry which is preliminary data.</text>
</comment>
<name>A0ABQ0AL41_9RHOB</name>
<dbReference type="Proteomes" id="UP001441944">
    <property type="component" value="Unassembled WGS sequence"/>
</dbReference>
<reference evidence="1 2" key="1">
    <citation type="submission" date="2024-04" db="EMBL/GenBank/DDBJ databases">
        <title>Draft genome sequence of Pseudophaeobacter arcticus NBRC 116598.</title>
        <authorList>
            <person name="Miyakawa T."/>
            <person name="Kusuya Y."/>
            <person name="Miura T."/>
        </authorList>
    </citation>
    <scope>NUCLEOTIDE SEQUENCE [LARGE SCALE GENOMIC DNA]</scope>
    <source>
        <strain evidence="1 2">SU-CL00105</strain>
    </source>
</reference>
<evidence type="ECO:0000313" key="2">
    <source>
        <dbReference type="Proteomes" id="UP001441944"/>
    </source>
</evidence>
<evidence type="ECO:0008006" key="3">
    <source>
        <dbReference type="Google" id="ProtNLM"/>
    </source>
</evidence>
<gene>
    <name evidence="1" type="ORF">NBRC116598_20370</name>
</gene>
<keyword evidence="2" id="KW-1185">Reference proteome</keyword>
<protein>
    <recommendedName>
        <fullName evidence="3">Immunity protein 50</fullName>
    </recommendedName>
</protein>
<accession>A0ABQ0AL41</accession>
<dbReference type="EMBL" id="BAABWU010000007">
    <property type="protein sequence ID" value="GAA6196593.1"/>
    <property type="molecule type" value="Genomic_DNA"/>
</dbReference>
<proteinExistence type="predicted"/>
<organism evidence="1 2">
    <name type="scientific">Pseudophaeobacter arcticus</name>
    <dbReference type="NCBI Taxonomy" id="385492"/>
    <lineage>
        <taxon>Bacteria</taxon>
        <taxon>Pseudomonadati</taxon>
        <taxon>Pseudomonadota</taxon>
        <taxon>Alphaproteobacteria</taxon>
        <taxon>Rhodobacterales</taxon>
        <taxon>Paracoccaceae</taxon>
        <taxon>Pseudophaeobacter</taxon>
    </lineage>
</organism>
<sequence>MIETTDSGVGQTDLNGRFAAFAFTGSALQLVESRVLDQMLPALAQLSVQDYDRPGFDKRYPLKMQYDLDGSGSLDLLHCRWWERWGVINCEIHMATGRKITLSTGCVRLGILSSRTAGMPDLVCGRETVLRFDPARGSYQ</sequence>
<evidence type="ECO:0000313" key="1">
    <source>
        <dbReference type="EMBL" id="GAA6196593.1"/>
    </source>
</evidence>